<dbReference type="AlphaFoldDB" id="A0A5R9E962"/>
<evidence type="ECO:0000313" key="2">
    <source>
        <dbReference type="Proteomes" id="UP000305921"/>
    </source>
</evidence>
<dbReference type="OrthoDB" id="9810247at2"/>
<evidence type="ECO:0008006" key="3">
    <source>
        <dbReference type="Google" id="ProtNLM"/>
    </source>
</evidence>
<dbReference type="Proteomes" id="UP000305921">
    <property type="component" value="Unassembled WGS sequence"/>
</dbReference>
<dbReference type="InterPro" id="IPR029063">
    <property type="entry name" value="SAM-dependent_MTases_sf"/>
</dbReference>
<evidence type="ECO:0000313" key="1">
    <source>
        <dbReference type="EMBL" id="TLQ45757.1"/>
    </source>
</evidence>
<name>A0A5R9E962_9ACTN</name>
<dbReference type="RefSeq" id="WP_138055085.1">
    <property type="nucleotide sequence ID" value="NZ_VAWE01000001.1"/>
</dbReference>
<dbReference type="SUPFAM" id="SSF53335">
    <property type="entry name" value="S-adenosyl-L-methionine-dependent methyltransferases"/>
    <property type="match status" value="1"/>
</dbReference>
<proteinExistence type="predicted"/>
<dbReference type="EMBL" id="VAWE01000001">
    <property type="protein sequence ID" value="TLQ45757.1"/>
    <property type="molecule type" value="Genomic_DNA"/>
</dbReference>
<reference evidence="1 2" key="1">
    <citation type="submission" date="2019-05" db="EMBL/GenBank/DDBJ databases">
        <title>Streptomyces marianii sp. nov., a novel marine actinomycete from southern coast of India.</title>
        <authorList>
            <person name="Iniyan A.M."/>
            <person name="Wink J."/>
            <person name="Ramprasad E."/>
            <person name="Ramana C.V."/>
            <person name="Bunk B."/>
            <person name="Sproer C."/>
            <person name="Joseph F.-J.R.S."/>
            <person name="Vincent S.G.P."/>
        </authorList>
    </citation>
    <scope>NUCLEOTIDE SEQUENCE [LARGE SCALE GENOMIC DNA]</scope>
    <source>
        <strain evidence="1 2">ICN19</strain>
    </source>
</reference>
<sequence>MTRVRLRPAYSEAELAQLYRTPHDHRRWRDHHLRVDVTVQVARWMADVGVRAAADLSCGNGAILNQVPADRKHFGDLAPGYELHGPIEKTLEELPEVDLFVCSETLEHVDDPDLVLARIRSRSRMLVLSTPVDAWQDANPEHYWAWSRDDVEAMLTGAGWRLHVYATADFRPARLPYCFGIWGVR</sequence>
<comment type="caution">
    <text evidence="1">The sequence shown here is derived from an EMBL/GenBank/DDBJ whole genome shotgun (WGS) entry which is preliminary data.</text>
</comment>
<dbReference type="Gene3D" id="3.40.50.150">
    <property type="entry name" value="Vaccinia Virus protein VP39"/>
    <property type="match status" value="1"/>
</dbReference>
<accession>A0A5R9E962</accession>
<organism evidence="1 2">
    <name type="scientific">Streptomyces marianii</name>
    <dbReference type="NCBI Taxonomy" id="1817406"/>
    <lineage>
        <taxon>Bacteria</taxon>
        <taxon>Bacillati</taxon>
        <taxon>Actinomycetota</taxon>
        <taxon>Actinomycetes</taxon>
        <taxon>Kitasatosporales</taxon>
        <taxon>Streptomycetaceae</taxon>
        <taxon>Streptomyces</taxon>
    </lineage>
</organism>
<keyword evidence="2" id="KW-1185">Reference proteome</keyword>
<protein>
    <recommendedName>
        <fullName evidence="3">Class I SAM-dependent methyltransferase</fullName>
    </recommendedName>
</protein>
<gene>
    <name evidence="1" type="ORF">FEF34_24650</name>
</gene>